<dbReference type="EMBL" id="JAUSVS010000001">
    <property type="protein sequence ID" value="MDQ0462816.1"/>
    <property type="molecule type" value="Genomic_DNA"/>
</dbReference>
<organism evidence="1 2">
    <name type="scientific">Caulobacter ginsengisoli</name>
    <dbReference type="NCBI Taxonomy" id="400775"/>
    <lineage>
        <taxon>Bacteria</taxon>
        <taxon>Pseudomonadati</taxon>
        <taxon>Pseudomonadota</taxon>
        <taxon>Alphaproteobacteria</taxon>
        <taxon>Caulobacterales</taxon>
        <taxon>Caulobacteraceae</taxon>
        <taxon>Caulobacter</taxon>
    </lineage>
</organism>
<proteinExistence type="predicted"/>
<comment type="caution">
    <text evidence="1">The sequence shown here is derived from an EMBL/GenBank/DDBJ whole genome shotgun (WGS) entry which is preliminary data.</text>
</comment>
<dbReference type="RefSeq" id="WP_307345692.1">
    <property type="nucleotide sequence ID" value="NZ_JAUSVS010000001.1"/>
</dbReference>
<evidence type="ECO:0000313" key="1">
    <source>
        <dbReference type="EMBL" id="MDQ0462816.1"/>
    </source>
</evidence>
<reference evidence="1 2" key="1">
    <citation type="submission" date="2023-07" db="EMBL/GenBank/DDBJ databases">
        <title>Genomic Encyclopedia of Type Strains, Phase IV (KMG-IV): sequencing the most valuable type-strain genomes for metagenomic binning, comparative biology and taxonomic classification.</title>
        <authorList>
            <person name="Goeker M."/>
        </authorList>
    </citation>
    <scope>NUCLEOTIDE SEQUENCE [LARGE SCALE GENOMIC DNA]</scope>
    <source>
        <strain evidence="1 2">DSM 18695</strain>
    </source>
</reference>
<dbReference type="Proteomes" id="UP001228905">
    <property type="component" value="Unassembled WGS sequence"/>
</dbReference>
<evidence type="ECO:0000313" key="2">
    <source>
        <dbReference type="Proteomes" id="UP001228905"/>
    </source>
</evidence>
<name>A0ABU0ILC8_9CAUL</name>
<gene>
    <name evidence="1" type="ORF">QO010_000564</name>
</gene>
<keyword evidence="2" id="KW-1185">Reference proteome</keyword>
<sequence length="337" mass="34556">MTLIIAGRPLEQADGLSETARTVLGLIDGGVNWVQWAIQAPNANYAFADETALVQGVQAGLHGRDAAFLPTLGLTVGPGRLMTLGLAQLTALAKAESSGKVPATARKILAAAGLLTAADLAAGTAWLAGQGIADAAVFAGADLTDRIALADLAAADKAEPALGREASAFAIAEARTPGEFADYRRLYLALAARPGATTPGERQALARSSLDLLLPWMFTALDTPRISPVAWSEVGPALEDWMRQGRRLGFHSAAAGARQICENTAFAPDTNEAAALISSYLAGAAAVISTGPLPPAALGQDGQALSFRIEQGGKVAELSVSALGDLALENFQPTEPA</sequence>
<accession>A0ABU0ILC8</accession>
<protein>
    <submittedName>
        <fullName evidence="1">Uncharacterized protein</fullName>
    </submittedName>
</protein>